<keyword evidence="3" id="KW-1185">Reference proteome</keyword>
<sequence length="143" mass="15169">MTSTNPTPDEARQLLAMSAGAAGSLRAAGQNRHAQWLTGLATSTFMFYVGLSTIPDDGPALVLCGAYMASCLVLSVSLLRGVTVTKEGMGRRWIGAIRGWGIAYTVTLIVGLTWLRESVLFWLLASVVVTAPLAVGAWREGRA</sequence>
<feature type="transmembrane region" description="Helical" evidence="1">
    <location>
        <begin position="60"/>
        <end position="81"/>
    </location>
</feature>
<comment type="caution">
    <text evidence="2">The sequence shown here is derived from an EMBL/GenBank/DDBJ whole genome shotgun (WGS) entry which is preliminary data.</text>
</comment>
<feature type="transmembrane region" description="Helical" evidence="1">
    <location>
        <begin position="36"/>
        <end position="54"/>
    </location>
</feature>
<dbReference type="RefSeq" id="WP_307494654.1">
    <property type="nucleotide sequence ID" value="NZ_JAUSVB010000007.1"/>
</dbReference>
<feature type="transmembrane region" description="Helical" evidence="1">
    <location>
        <begin position="120"/>
        <end position="138"/>
    </location>
</feature>
<name>A0ABU0EL02_9CELL</name>
<keyword evidence="1" id="KW-1133">Transmembrane helix</keyword>
<organism evidence="2 3">
    <name type="scientific">Cellulomonas humilata</name>
    <dbReference type="NCBI Taxonomy" id="144055"/>
    <lineage>
        <taxon>Bacteria</taxon>
        <taxon>Bacillati</taxon>
        <taxon>Actinomycetota</taxon>
        <taxon>Actinomycetes</taxon>
        <taxon>Micrococcales</taxon>
        <taxon>Cellulomonadaceae</taxon>
        <taxon>Cellulomonas</taxon>
    </lineage>
</organism>
<evidence type="ECO:0000256" key="1">
    <source>
        <dbReference type="SAM" id="Phobius"/>
    </source>
</evidence>
<protein>
    <recommendedName>
        <fullName evidence="4">Integral membrane protein</fullName>
    </recommendedName>
</protein>
<feature type="transmembrane region" description="Helical" evidence="1">
    <location>
        <begin position="93"/>
        <end position="114"/>
    </location>
</feature>
<gene>
    <name evidence="2" type="ORF">J2X26_004207</name>
</gene>
<keyword evidence="1" id="KW-0472">Membrane</keyword>
<accession>A0ABU0EL02</accession>
<dbReference type="EMBL" id="JAUSVB010000007">
    <property type="protein sequence ID" value="MDQ0375864.1"/>
    <property type="molecule type" value="Genomic_DNA"/>
</dbReference>
<evidence type="ECO:0000313" key="3">
    <source>
        <dbReference type="Proteomes" id="UP001239626"/>
    </source>
</evidence>
<proteinExistence type="predicted"/>
<reference evidence="2 3" key="1">
    <citation type="submission" date="2023-07" db="EMBL/GenBank/DDBJ databases">
        <title>Sorghum-associated microbial communities from plants grown in Nebraska, USA.</title>
        <authorList>
            <person name="Schachtman D."/>
        </authorList>
    </citation>
    <scope>NUCLEOTIDE SEQUENCE [LARGE SCALE GENOMIC DNA]</scope>
    <source>
        <strain evidence="2 3">BE332</strain>
    </source>
</reference>
<keyword evidence="1" id="KW-0812">Transmembrane</keyword>
<evidence type="ECO:0008006" key="4">
    <source>
        <dbReference type="Google" id="ProtNLM"/>
    </source>
</evidence>
<dbReference type="Proteomes" id="UP001239626">
    <property type="component" value="Unassembled WGS sequence"/>
</dbReference>
<evidence type="ECO:0000313" key="2">
    <source>
        <dbReference type="EMBL" id="MDQ0375864.1"/>
    </source>
</evidence>